<evidence type="ECO:0000256" key="1">
    <source>
        <dbReference type="SAM" id="SignalP"/>
    </source>
</evidence>
<evidence type="ECO:0000313" key="2">
    <source>
        <dbReference type="EMBL" id="EHJ58147.1"/>
    </source>
</evidence>
<dbReference type="PATRIC" id="fig|1088721.3.peg.4807"/>
<dbReference type="Proteomes" id="UP000004030">
    <property type="component" value="Unassembled WGS sequence"/>
</dbReference>
<gene>
    <name evidence="2" type="ORF">NSU_4897</name>
</gene>
<protein>
    <recommendedName>
        <fullName evidence="4">Spore coat protein U domain-containing protein</fullName>
    </recommendedName>
</protein>
<name>G6EKM6_9SPHN</name>
<feature type="chain" id="PRO_5003488176" description="Spore coat protein U domain-containing protein" evidence="1">
    <location>
        <begin position="27"/>
        <end position="304"/>
    </location>
</feature>
<dbReference type="OrthoDB" id="7619271at2"/>
<sequence length="304" mass="31567">MRILSSLLAIGTAIGLSAATATPALAGQGQGQGQTCSPEFVQSSQTVTVTGLEIGTNAPTSENFQVRLRNDGNGQCGAALRVARLSTSPSSDLAFILRSGGSVFDILPTETSPGTTSSDVYVPGISGGTNGRALPFVLTVPGEWGMAAGTRQEQLLLSLIGTDGTVFDTMILNIVIDVPPSVELRIVGVTGNNEIAGINLGTLDPQAVNVSDPFGVRIWSTSPYSVTFQSDHMGKLAHDSLGDTIPYKLRMNGSLVDLKGGQATQFGTRTDSLGDLHPLEVTVDPFTARAGDYSDRVLVTVTAS</sequence>
<dbReference type="RefSeq" id="WP_007015804.1">
    <property type="nucleotide sequence ID" value="NZ_AGFM01000097.1"/>
</dbReference>
<keyword evidence="3" id="KW-1185">Reference proteome</keyword>
<dbReference type="AlphaFoldDB" id="G6EKM6"/>
<evidence type="ECO:0000313" key="3">
    <source>
        <dbReference type="Proteomes" id="UP000004030"/>
    </source>
</evidence>
<comment type="caution">
    <text evidence="2">The sequence shown here is derived from an EMBL/GenBank/DDBJ whole genome shotgun (WGS) entry which is preliminary data.</text>
</comment>
<proteinExistence type="predicted"/>
<reference evidence="2 3" key="1">
    <citation type="journal article" date="2012" name="J. Bacteriol.">
        <title>Genome sequence of benzo(a)pyrene-degrading bacterium Novosphingobium pentaromativorans US6-1.</title>
        <authorList>
            <person name="Luo Y.R."/>
            <person name="Kang S.G."/>
            <person name="Kim S.J."/>
            <person name="Kim M.R."/>
            <person name="Li N."/>
            <person name="Lee J.H."/>
            <person name="Kwon K.K."/>
        </authorList>
    </citation>
    <scope>NUCLEOTIDE SEQUENCE [LARGE SCALE GENOMIC DNA]</scope>
    <source>
        <strain evidence="2 3">US6-1</strain>
    </source>
</reference>
<keyword evidence="1" id="KW-0732">Signal</keyword>
<evidence type="ECO:0008006" key="4">
    <source>
        <dbReference type="Google" id="ProtNLM"/>
    </source>
</evidence>
<accession>G6EKM6</accession>
<organism evidence="2 3">
    <name type="scientific">Novosphingobium pentaromativorans US6-1</name>
    <dbReference type="NCBI Taxonomy" id="1088721"/>
    <lineage>
        <taxon>Bacteria</taxon>
        <taxon>Pseudomonadati</taxon>
        <taxon>Pseudomonadota</taxon>
        <taxon>Alphaproteobacteria</taxon>
        <taxon>Sphingomonadales</taxon>
        <taxon>Sphingomonadaceae</taxon>
        <taxon>Novosphingobium</taxon>
    </lineage>
</organism>
<dbReference type="EMBL" id="AGFM01000097">
    <property type="protein sequence ID" value="EHJ58147.1"/>
    <property type="molecule type" value="Genomic_DNA"/>
</dbReference>
<feature type="signal peptide" evidence="1">
    <location>
        <begin position="1"/>
        <end position="26"/>
    </location>
</feature>